<sequence length="221" mass="23104">MPASMYAAAPPSPDASLRLLMHATHPSTAALTGLSSSLPSRRAPPTSQQSTALPSTSTLKTAERVAAQRQARGDHLPSRGAYAESHRVARHMAGLPPLGSRAEIEELSEEEYELEALHDRIASYGHDFLITVGETRTHAERESSQLSERSMTPDGSESDAEGGPGAFVGGHTGHAAAEVQAAVAAERRDGEAAAQTGGDQAPPPAAPVERDLDADVEDMDA</sequence>
<reference evidence="2 3" key="1">
    <citation type="journal article" date="2018" name="Mol. Biol. Evol.">
        <title>Broad Genomic Sampling Reveals a Smut Pathogenic Ancestry of the Fungal Clade Ustilaginomycotina.</title>
        <authorList>
            <person name="Kijpornyongpan T."/>
            <person name="Mondo S.J."/>
            <person name="Barry K."/>
            <person name="Sandor L."/>
            <person name="Lee J."/>
            <person name="Lipzen A."/>
            <person name="Pangilinan J."/>
            <person name="LaButti K."/>
            <person name="Hainaut M."/>
            <person name="Henrissat B."/>
            <person name="Grigoriev I.V."/>
            <person name="Spatafora J.W."/>
            <person name="Aime M.C."/>
        </authorList>
    </citation>
    <scope>NUCLEOTIDE SEQUENCE [LARGE SCALE GENOMIC DNA]</scope>
    <source>
        <strain evidence="2 3">MCA 4186</strain>
    </source>
</reference>
<proteinExistence type="predicted"/>
<dbReference type="Proteomes" id="UP000245946">
    <property type="component" value="Unassembled WGS sequence"/>
</dbReference>
<dbReference type="RefSeq" id="XP_025600834.1">
    <property type="nucleotide sequence ID" value="XM_025739390.1"/>
</dbReference>
<organism evidence="2 3">
    <name type="scientific">Tilletiopsis washingtonensis</name>
    <dbReference type="NCBI Taxonomy" id="58919"/>
    <lineage>
        <taxon>Eukaryota</taxon>
        <taxon>Fungi</taxon>
        <taxon>Dikarya</taxon>
        <taxon>Basidiomycota</taxon>
        <taxon>Ustilaginomycotina</taxon>
        <taxon>Exobasidiomycetes</taxon>
        <taxon>Entylomatales</taxon>
        <taxon>Entylomatales incertae sedis</taxon>
        <taxon>Tilletiopsis</taxon>
    </lineage>
</organism>
<feature type="region of interest" description="Disordered" evidence="1">
    <location>
        <begin position="133"/>
        <end position="221"/>
    </location>
</feature>
<gene>
    <name evidence="2" type="ORF">FA09DRAFT_190229</name>
</gene>
<dbReference type="AlphaFoldDB" id="A0A316ZJM7"/>
<dbReference type="GeneID" id="37266936"/>
<name>A0A316ZJM7_9BASI</name>
<feature type="compositionally biased region" description="Low complexity" evidence="1">
    <location>
        <begin position="175"/>
        <end position="184"/>
    </location>
</feature>
<feature type="compositionally biased region" description="Polar residues" evidence="1">
    <location>
        <begin position="144"/>
        <end position="155"/>
    </location>
</feature>
<dbReference type="EMBL" id="KZ819285">
    <property type="protein sequence ID" value="PWO00556.1"/>
    <property type="molecule type" value="Genomic_DNA"/>
</dbReference>
<evidence type="ECO:0000313" key="2">
    <source>
        <dbReference type="EMBL" id="PWO00556.1"/>
    </source>
</evidence>
<feature type="compositionally biased region" description="Polar residues" evidence="1">
    <location>
        <begin position="48"/>
        <end position="60"/>
    </location>
</feature>
<evidence type="ECO:0000256" key="1">
    <source>
        <dbReference type="SAM" id="MobiDB-lite"/>
    </source>
</evidence>
<dbReference type="OrthoDB" id="3363403at2759"/>
<feature type="region of interest" description="Disordered" evidence="1">
    <location>
        <begin position="28"/>
        <end position="88"/>
    </location>
</feature>
<evidence type="ECO:0000313" key="3">
    <source>
        <dbReference type="Proteomes" id="UP000245946"/>
    </source>
</evidence>
<keyword evidence="3" id="KW-1185">Reference proteome</keyword>
<feature type="compositionally biased region" description="Gly residues" evidence="1">
    <location>
        <begin position="162"/>
        <end position="172"/>
    </location>
</feature>
<accession>A0A316ZJM7</accession>
<protein>
    <submittedName>
        <fullName evidence="2">Uncharacterized protein</fullName>
    </submittedName>
</protein>
<feature type="compositionally biased region" description="Low complexity" evidence="1">
    <location>
        <begin position="28"/>
        <end position="47"/>
    </location>
</feature>